<dbReference type="OrthoDB" id="9774675at2"/>
<dbReference type="SUPFAM" id="SSF51905">
    <property type="entry name" value="FAD/NAD(P)-binding domain"/>
    <property type="match status" value="1"/>
</dbReference>
<evidence type="ECO:0000256" key="4">
    <source>
        <dbReference type="ARBA" id="ARBA00023002"/>
    </source>
</evidence>
<evidence type="ECO:0000256" key="3">
    <source>
        <dbReference type="ARBA" id="ARBA00022746"/>
    </source>
</evidence>
<dbReference type="RefSeq" id="WP_106543294.1">
    <property type="nucleotide sequence ID" value="NZ_BLAU01000001.1"/>
</dbReference>
<dbReference type="InterPro" id="IPR054840">
    <property type="entry name" value="hydcarot_desat_CrtD"/>
</dbReference>
<dbReference type="Pfam" id="PF01593">
    <property type="entry name" value="Amino_oxidase"/>
    <property type="match status" value="1"/>
</dbReference>
<keyword evidence="4 5" id="KW-0560">Oxidoreductase</keyword>
<dbReference type="PANTHER" id="PTHR43734:SF7">
    <property type="entry name" value="4,4'-DIAPONEUROSPORENE OXYGENASE"/>
    <property type="match status" value="1"/>
</dbReference>
<dbReference type="Proteomes" id="UP000240621">
    <property type="component" value="Unassembled WGS sequence"/>
</dbReference>
<dbReference type="Proteomes" id="UP000396862">
    <property type="component" value="Unassembled WGS sequence"/>
</dbReference>
<proteinExistence type="inferred from homology"/>
<evidence type="ECO:0000313" key="7">
    <source>
        <dbReference type="EMBL" id="GET21613.1"/>
    </source>
</evidence>
<feature type="domain" description="Amine oxidase" evidence="6">
    <location>
        <begin position="11"/>
        <end position="481"/>
    </location>
</feature>
<dbReference type="Gene3D" id="3.50.50.60">
    <property type="entry name" value="FAD/NAD(P)-binding domain"/>
    <property type="match status" value="2"/>
</dbReference>
<dbReference type="InterPro" id="IPR002937">
    <property type="entry name" value="Amino_oxidase"/>
</dbReference>
<evidence type="ECO:0000259" key="6">
    <source>
        <dbReference type="Pfam" id="PF01593"/>
    </source>
</evidence>
<evidence type="ECO:0000256" key="5">
    <source>
        <dbReference type="RuleBase" id="RU362075"/>
    </source>
</evidence>
<evidence type="ECO:0000313" key="8">
    <source>
        <dbReference type="EMBL" id="PSK81302.1"/>
    </source>
</evidence>
<keyword evidence="10" id="KW-1185">Reference proteome</keyword>
<comment type="similarity">
    <text evidence="2 5">Belongs to the carotenoid/retinoid oxidoreductase family.</text>
</comment>
<organism evidence="8 9">
    <name type="scientific">Prolixibacter denitrificans</name>
    <dbReference type="NCBI Taxonomy" id="1541063"/>
    <lineage>
        <taxon>Bacteria</taxon>
        <taxon>Pseudomonadati</taxon>
        <taxon>Bacteroidota</taxon>
        <taxon>Bacteroidia</taxon>
        <taxon>Marinilabiliales</taxon>
        <taxon>Prolixibacteraceae</taxon>
        <taxon>Prolixibacter</taxon>
    </lineage>
</organism>
<dbReference type="EMBL" id="PYGC01000010">
    <property type="protein sequence ID" value="PSK81302.1"/>
    <property type="molecule type" value="Genomic_DNA"/>
</dbReference>
<dbReference type="NCBIfam" id="TIGR02734">
    <property type="entry name" value="crtI_fam"/>
    <property type="match status" value="1"/>
</dbReference>
<evidence type="ECO:0000313" key="9">
    <source>
        <dbReference type="Proteomes" id="UP000240621"/>
    </source>
</evidence>
<gene>
    <name evidence="8" type="ORF">CLV93_11086</name>
    <name evidence="7" type="ORF">JCM18694_18590</name>
</gene>
<dbReference type="InterPro" id="IPR014105">
    <property type="entry name" value="Carotenoid/retinoid_OxRdtase"/>
</dbReference>
<protein>
    <submittedName>
        <fullName evidence="8">Phytoene desaturase</fullName>
    </submittedName>
</protein>
<evidence type="ECO:0000256" key="2">
    <source>
        <dbReference type="ARBA" id="ARBA00006046"/>
    </source>
</evidence>
<comment type="caution">
    <text evidence="8">The sequence shown here is derived from an EMBL/GenBank/DDBJ whole genome shotgun (WGS) entry which is preliminary data.</text>
</comment>
<dbReference type="NCBIfam" id="NF042421">
    <property type="entry name" value="hydcarot_desat_CrtD"/>
    <property type="match status" value="1"/>
</dbReference>
<comment type="pathway">
    <text evidence="1 5">Carotenoid biosynthesis.</text>
</comment>
<dbReference type="AlphaFoldDB" id="A0A2P8C8K8"/>
<reference evidence="8 9" key="1">
    <citation type="submission" date="2018-03" db="EMBL/GenBank/DDBJ databases">
        <title>Genomic Encyclopedia of Archaeal and Bacterial Type Strains, Phase II (KMG-II): from individual species to whole genera.</title>
        <authorList>
            <person name="Goeker M."/>
        </authorList>
    </citation>
    <scope>NUCLEOTIDE SEQUENCE [LARGE SCALE GENOMIC DNA]</scope>
    <source>
        <strain evidence="8 9">DSM 27267</strain>
    </source>
</reference>
<dbReference type="GO" id="GO:0016117">
    <property type="term" value="P:carotenoid biosynthetic process"/>
    <property type="evidence" value="ECO:0007669"/>
    <property type="project" value="UniProtKB-KW"/>
</dbReference>
<name>A0A2P8C8K8_9BACT</name>
<dbReference type="PANTHER" id="PTHR43734">
    <property type="entry name" value="PHYTOENE DESATURASE"/>
    <property type="match status" value="1"/>
</dbReference>
<evidence type="ECO:0000256" key="1">
    <source>
        <dbReference type="ARBA" id="ARBA00004829"/>
    </source>
</evidence>
<dbReference type="InterPro" id="IPR036188">
    <property type="entry name" value="FAD/NAD-bd_sf"/>
</dbReference>
<accession>A0A2P8C8K8</accession>
<keyword evidence="3 5" id="KW-0125">Carotenoid biosynthesis</keyword>
<dbReference type="GO" id="GO:0016491">
    <property type="term" value="F:oxidoreductase activity"/>
    <property type="evidence" value="ECO:0007669"/>
    <property type="project" value="UniProtKB-KW"/>
</dbReference>
<reference evidence="7 10" key="2">
    <citation type="submission" date="2019-10" db="EMBL/GenBank/DDBJ databases">
        <title>Prolixibacter strains distinguished by the presence of nitrate reductase genes were adept at nitrate-dependent anaerobic corrosion of metallic iron and carbon steel.</title>
        <authorList>
            <person name="Iino T."/>
            <person name="Shono N."/>
            <person name="Ito K."/>
            <person name="Nakamura R."/>
            <person name="Sueoka K."/>
            <person name="Harayama S."/>
            <person name="Ohkuma M."/>
        </authorList>
    </citation>
    <scope>NUCLEOTIDE SEQUENCE [LARGE SCALE GENOMIC DNA]</scope>
    <source>
        <strain evidence="7 10">MIC1-1</strain>
    </source>
</reference>
<sequence length="486" mass="55164">MKKVVVIGAGIGGLASAIRLAAKNHQVTVIEQESQPGGKMSEIRAGDFRFDTGPSLLTLPHLVEELFELLGEKAEDYLSIQRLEESCRYFYPEGKRIRAWTSPERFSDELESKLGEPKENTLRYLKKAKRLYHFTADLFIFSSLHRLKTFRNRKTFGTLMRPGLLDPFRSLHQANRRAFQTREAQQIFDRYATYNGSDPFRAPATLKIISHLEHNTGAFFPSGGMYKIASELHQLAMRHGITFQFNTRVESLTTANGKVTGVEAGNQHIPADIVISDIDIHHFKRQFLNQQVQRKERPELSSSALIFFWGMDTQSDETGLHNIFFSSNYMEEFRMLFSQAAISDDPTIYLYISSKMETADAPSGKENWFVMVNAPADSGQNWDNLIERTRRHIISKLEAQLNMEIEKHILVEKRLTPRDIERRTSSEAGALYGSSSNNIFSAFMRHPNFSKQLKGLYFTGGSVHPGGGIPLCLASAKIVSDMIPKE</sequence>
<dbReference type="EMBL" id="BLAU01000001">
    <property type="protein sequence ID" value="GET21613.1"/>
    <property type="molecule type" value="Genomic_DNA"/>
</dbReference>
<evidence type="ECO:0000313" key="10">
    <source>
        <dbReference type="Proteomes" id="UP000396862"/>
    </source>
</evidence>